<dbReference type="NCBIfam" id="TIGR00150">
    <property type="entry name" value="T6A_YjeE"/>
    <property type="match status" value="1"/>
</dbReference>
<gene>
    <name evidence="11" type="primary">tsaE</name>
    <name evidence="11" type="ORF">H8717_11205</name>
</gene>
<keyword evidence="9" id="KW-0460">Magnesium</keyword>
<organism evidence="11 12">
    <name type="scientific">Yanshouia hominis</name>
    <dbReference type="NCBI Taxonomy" id="2763673"/>
    <lineage>
        <taxon>Bacteria</taxon>
        <taxon>Bacillati</taxon>
        <taxon>Bacillota</taxon>
        <taxon>Clostridia</taxon>
        <taxon>Eubacteriales</taxon>
        <taxon>Oscillospiraceae</taxon>
        <taxon>Yanshouia</taxon>
    </lineage>
</organism>
<dbReference type="EMBL" id="JACRTB010000018">
    <property type="protein sequence ID" value="MBC8576969.1"/>
    <property type="molecule type" value="Genomic_DNA"/>
</dbReference>
<reference evidence="11 12" key="1">
    <citation type="submission" date="2020-08" db="EMBL/GenBank/DDBJ databases">
        <title>Genome public.</title>
        <authorList>
            <person name="Liu C."/>
            <person name="Sun Q."/>
        </authorList>
    </citation>
    <scope>NUCLEOTIDE SEQUENCE [LARGE SCALE GENOMIC DNA]</scope>
    <source>
        <strain evidence="11 12">BX1</strain>
    </source>
</reference>
<evidence type="ECO:0000256" key="1">
    <source>
        <dbReference type="ARBA" id="ARBA00004496"/>
    </source>
</evidence>
<evidence type="ECO:0000256" key="10">
    <source>
        <dbReference type="ARBA" id="ARBA00032441"/>
    </source>
</evidence>
<dbReference type="Gene3D" id="3.40.50.300">
    <property type="entry name" value="P-loop containing nucleotide triphosphate hydrolases"/>
    <property type="match status" value="1"/>
</dbReference>
<evidence type="ECO:0000256" key="8">
    <source>
        <dbReference type="ARBA" id="ARBA00022840"/>
    </source>
</evidence>
<keyword evidence="4" id="KW-0963">Cytoplasm</keyword>
<comment type="subcellular location">
    <subcellularLocation>
        <location evidence="1">Cytoplasm</location>
    </subcellularLocation>
</comment>
<comment type="similarity">
    <text evidence="2">Belongs to the TsaE family.</text>
</comment>
<evidence type="ECO:0000313" key="12">
    <source>
        <dbReference type="Proteomes" id="UP000658131"/>
    </source>
</evidence>
<protein>
    <recommendedName>
        <fullName evidence="3">tRNA threonylcarbamoyladenosine biosynthesis protein TsaE</fullName>
    </recommendedName>
    <alternativeName>
        <fullName evidence="10">t(6)A37 threonylcarbamoyladenosine biosynthesis protein TsaE</fullName>
    </alternativeName>
</protein>
<accession>A0ABR7NKQ2</accession>
<dbReference type="InterPro" id="IPR003442">
    <property type="entry name" value="T6A_TsaE"/>
</dbReference>
<proteinExistence type="inferred from homology"/>
<keyword evidence="6" id="KW-0479">Metal-binding</keyword>
<evidence type="ECO:0000256" key="5">
    <source>
        <dbReference type="ARBA" id="ARBA00022694"/>
    </source>
</evidence>
<evidence type="ECO:0000256" key="3">
    <source>
        <dbReference type="ARBA" id="ARBA00019010"/>
    </source>
</evidence>
<keyword evidence="7" id="KW-0547">Nucleotide-binding</keyword>
<dbReference type="Proteomes" id="UP000658131">
    <property type="component" value="Unassembled WGS sequence"/>
</dbReference>
<evidence type="ECO:0000256" key="6">
    <source>
        <dbReference type="ARBA" id="ARBA00022723"/>
    </source>
</evidence>
<dbReference type="Pfam" id="PF02367">
    <property type="entry name" value="TsaE"/>
    <property type="match status" value="1"/>
</dbReference>
<dbReference type="PANTHER" id="PTHR33540">
    <property type="entry name" value="TRNA THREONYLCARBAMOYLADENOSINE BIOSYNTHESIS PROTEIN TSAE"/>
    <property type="match status" value="1"/>
</dbReference>
<comment type="caution">
    <text evidence="11">The sequence shown here is derived from an EMBL/GenBank/DDBJ whole genome shotgun (WGS) entry which is preliminary data.</text>
</comment>
<evidence type="ECO:0000256" key="4">
    <source>
        <dbReference type="ARBA" id="ARBA00022490"/>
    </source>
</evidence>
<keyword evidence="8" id="KW-0067">ATP-binding</keyword>
<dbReference type="PANTHER" id="PTHR33540:SF2">
    <property type="entry name" value="TRNA THREONYLCARBAMOYLADENOSINE BIOSYNTHESIS PROTEIN TSAE"/>
    <property type="match status" value="1"/>
</dbReference>
<evidence type="ECO:0000256" key="7">
    <source>
        <dbReference type="ARBA" id="ARBA00022741"/>
    </source>
</evidence>
<evidence type="ECO:0000256" key="9">
    <source>
        <dbReference type="ARBA" id="ARBA00022842"/>
    </source>
</evidence>
<evidence type="ECO:0000313" key="11">
    <source>
        <dbReference type="EMBL" id="MBC8576969.1"/>
    </source>
</evidence>
<dbReference type="SUPFAM" id="SSF52540">
    <property type="entry name" value="P-loop containing nucleoside triphosphate hydrolases"/>
    <property type="match status" value="1"/>
</dbReference>
<keyword evidence="5" id="KW-0819">tRNA processing</keyword>
<evidence type="ECO:0000256" key="2">
    <source>
        <dbReference type="ARBA" id="ARBA00007599"/>
    </source>
</evidence>
<dbReference type="RefSeq" id="WP_262400441.1">
    <property type="nucleotide sequence ID" value="NZ_JACRTB010000018.1"/>
</dbReference>
<name>A0ABR7NKQ2_9FIRM</name>
<dbReference type="InterPro" id="IPR027417">
    <property type="entry name" value="P-loop_NTPase"/>
</dbReference>
<keyword evidence="12" id="KW-1185">Reference proteome</keyword>
<sequence>MREIHSNSPAETEAAGRAIAGLLQPGEVVAYCGGLGMGKTTFTRGLARGLGCADEVSSPTFTLINEYRGGRLNLCHLDAYRLQSADELFDIGFYDYLDAGWAAAVEWSEQVALEPALTVTFERTGDQSRIIRMEGKGL</sequence>